<dbReference type="GO" id="GO:0016757">
    <property type="term" value="F:glycosyltransferase activity"/>
    <property type="evidence" value="ECO:0007669"/>
    <property type="project" value="UniProtKB-KW"/>
</dbReference>
<evidence type="ECO:0000256" key="1">
    <source>
        <dbReference type="ARBA" id="ARBA00006739"/>
    </source>
</evidence>
<evidence type="ECO:0000256" key="4">
    <source>
        <dbReference type="SAM" id="MobiDB-lite"/>
    </source>
</evidence>
<dbReference type="Gene3D" id="3.90.550.10">
    <property type="entry name" value="Spore Coat Polysaccharide Biosynthesis Protein SpsA, Chain A"/>
    <property type="match status" value="1"/>
</dbReference>
<evidence type="ECO:0000313" key="6">
    <source>
        <dbReference type="EMBL" id="KKL71790.1"/>
    </source>
</evidence>
<dbReference type="AlphaFoldDB" id="A0A0F9GQT8"/>
<comment type="similarity">
    <text evidence="1">Belongs to the glycosyltransferase 2 family.</text>
</comment>
<organism evidence="6">
    <name type="scientific">marine sediment metagenome</name>
    <dbReference type="NCBI Taxonomy" id="412755"/>
    <lineage>
        <taxon>unclassified sequences</taxon>
        <taxon>metagenomes</taxon>
        <taxon>ecological metagenomes</taxon>
    </lineage>
</organism>
<feature type="region of interest" description="Disordered" evidence="4">
    <location>
        <begin position="179"/>
        <end position="217"/>
    </location>
</feature>
<dbReference type="InterPro" id="IPR029044">
    <property type="entry name" value="Nucleotide-diphossugar_trans"/>
</dbReference>
<feature type="compositionally biased region" description="Basic and acidic residues" evidence="4">
    <location>
        <begin position="179"/>
        <end position="202"/>
    </location>
</feature>
<name>A0A0F9GQT8_9ZZZZ</name>
<reference evidence="6" key="1">
    <citation type="journal article" date="2015" name="Nature">
        <title>Complex archaea that bridge the gap between prokaryotes and eukaryotes.</title>
        <authorList>
            <person name="Spang A."/>
            <person name="Saw J.H."/>
            <person name="Jorgensen S.L."/>
            <person name="Zaremba-Niedzwiedzka K."/>
            <person name="Martijn J."/>
            <person name="Lind A.E."/>
            <person name="van Eijk R."/>
            <person name="Schleper C."/>
            <person name="Guy L."/>
            <person name="Ettema T.J."/>
        </authorList>
    </citation>
    <scope>NUCLEOTIDE SEQUENCE</scope>
</reference>
<proteinExistence type="inferred from homology"/>
<evidence type="ECO:0000259" key="5">
    <source>
        <dbReference type="Pfam" id="PF00535"/>
    </source>
</evidence>
<dbReference type="Pfam" id="PF00535">
    <property type="entry name" value="Glycos_transf_2"/>
    <property type="match status" value="1"/>
</dbReference>
<dbReference type="PANTHER" id="PTHR43179:SF12">
    <property type="entry name" value="GALACTOFURANOSYLTRANSFERASE GLFT2"/>
    <property type="match status" value="1"/>
</dbReference>
<dbReference type="InterPro" id="IPR001173">
    <property type="entry name" value="Glyco_trans_2-like"/>
</dbReference>
<keyword evidence="2" id="KW-0328">Glycosyltransferase</keyword>
<sequence>MTTVIIPTRHRPGMLIRCLDSLFAAAQVPDATMVMVDDDPDTVSALPEYKSVNIVASDENIGFFQSLNRAFKIAQLPEGEPFCYFGKDVLFHEHWLEEAEHCFSLQFQDGLGLLTFKDDIQDGGNASHGMTTRRWLKVVYGEPFFPRGYFHHFCDTELTLRSKDLGRFWYCPSSYVPHHHEPTGRTDKSPDDEGLKNQRHLEWNSGGLQEAKHRLGA</sequence>
<protein>
    <recommendedName>
        <fullName evidence="5">Glycosyltransferase 2-like domain-containing protein</fullName>
    </recommendedName>
</protein>
<comment type="caution">
    <text evidence="6">The sequence shown here is derived from an EMBL/GenBank/DDBJ whole genome shotgun (WGS) entry which is preliminary data.</text>
</comment>
<dbReference type="EMBL" id="LAZR01025481">
    <property type="protein sequence ID" value="KKL71790.1"/>
    <property type="molecule type" value="Genomic_DNA"/>
</dbReference>
<evidence type="ECO:0000256" key="3">
    <source>
        <dbReference type="ARBA" id="ARBA00022679"/>
    </source>
</evidence>
<accession>A0A0F9GQT8</accession>
<keyword evidence="3" id="KW-0808">Transferase</keyword>
<evidence type="ECO:0000256" key="2">
    <source>
        <dbReference type="ARBA" id="ARBA00022676"/>
    </source>
</evidence>
<dbReference type="PANTHER" id="PTHR43179">
    <property type="entry name" value="RHAMNOSYLTRANSFERASE WBBL"/>
    <property type="match status" value="1"/>
</dbReference>
<dbReference type="SUPFAM" id="SSF53448">
    <property type="entry name" value="Nucleotide-diphospho-sugar transferases"/>
    <property type="match status" value="1"/>
</dbReference>
<gene>
    <name evidence="6" type="ORF">LCGC14_2091380</name>
</gene>
<feature type="domain" description="Glycosyltransferase 2-like" evidence="5">
    <location>
        <begin position="3"/>
        <end position="98"/>
    </location>
</feature>